<dbReference type="Proteomes" id="UP000233524">
    <property type="component" value="Unassembled WGS sequence"/>
</dbReference>
<keyword evidence="2 5" id="KW-0349">Heme</keyword>
<evidence type="ECO:0008006" key="10">
    <source>
        <dbReference type="Google" id="ProtNLM"/>
    </source>
</evidence>
<evidence type="ECO:0000256" key="3">
    <source>
        <dbReference type="ARBA" id="ARBA00022723"/>
    </source>
</evidence>
<comment type="caution">
    <text evidence="8">The sequence shown here is derived from an EMBL/GenBank/DDBJ whole genome shotgun (WGS) entry which is preliminary data.</text>
</comment>
<evidence type="ECO:0000313" key="8">
    <source>
        <dbReference type="EMBL" id="PKS06214.1"/>
    </source>
</evidence>
<gene>
    <name evidence="8" type="ORF">jhhlp_006960</name>
</gene>
<keyword evidence="6" id="KW-0560">Oxidoreductase</keyword>
<protein>
    <recommendedName>
        <fullName evidence="10">Cytochrome P450</fullName>
    </recommendedName>
</protein>
<proteinExistence type="inferred from homology"/>
<dbReference type="InParanoid" id="A0A2N3N1A4"/>
<keyword evidence="7" id="KW-0812">Transmembrane</keyword>
<dbReference type="OrthoDB" id="3945418at2759"/>
<dbReference type="GO" id="GO:0005506">
    <property type="term" value="F:iron ion binding"/>
    <property type="evidence" value="ECO:0007669"/>
    <property type="project" value="InterPro"/>
</dbReference>
<dbReference type="Pfam" id="PF00067">
    <property type="entry name" value="p450"/>
    <property type="match status" value="1"/>
</dbReference>
<dbReference type="InterPro" id="IPR036396">
    <property type="entry name" value="Cyt_P450_sf"/>
</dbReference>
<dbReference type="PRINTS" id="PR00463">
    <property type="entry name" value="EP450I"/>
</dbReference>
<dbReference type="PANTHER" id="PTHR24305">
    <property type="entry name" value="CYTOCHROME P450"/>
    <property type="match status" value="1"/>
</dbReference>
<evidence type="ECO:0000256" key="2">
    <source>
        <dbReference type="ARBA" id="ARBA00022617"/>
    </source>
</evidence>
<dbReference type="SUPFAM" id="SSF48264">
    <property type="entry name" value="Cytochrome P450"/>
    <property type="match status" value="1"/>
</dbReference>
<dbReference type="STRING" id="41688.A0A2N3N1A4"/>
<evidence type="ECO:0000313" key="9">
    <source>
        <dbReference type="Proteomes" id="UP000233524"/>
    </source>
</evidence>
<keyword evidence="6" id="KW-0503">Monooxygenase</keyword>
<dbReference type="InterPro" id="IPR001128">
    <property type="entry name" value="Cyt_P450"/>
</dbReference>
<feature type="binding site" description="axial binding residue" evidence="5">
    <location>
        <position position="455"/>
    </location>
    <ligand>
        <name>heme</name>
        <dbReference type="ChEBI" id="CHEBI:30413"/>
    </ligand>
    <ligandPart>
        <name>Fe</name>
        <dbReference type="ChEBI" id="CHEBI:18248"/>
    </ligandPart>
</feature>
<dbReference type="GO" id="GO:0020037">
    <property type="term" value="F:heme binding"/>
    <property type="evidence" value="ECO:0007669"/>
    <property type="project" value="InterPro"/>
</dbReference>
<evidence type="ECO:0000256" key="1">
    <source>
        <dbReference type="ARBA" id="ARBA00001971"/>
    </source>
</evidence>
<keyword evidence="9" id="KW-1185">Reference proteome</keyword>
<comment type="cofactor">
    <cofactor evidence="1 5">
        <name>heme</name>
        <dbReference type="ChEBI" id="CHEBI:30413"/>
    </cofactor>
</comment>
<dbReference type="AlphaFoldDB" id="A0A2N3N1A4"/>
<feature type="transmembrane region" description="Helical" evidence="7">
    <location>
        <begin position="12"/>
        <end position="32"/>
    </location>
</feature>
<accession>A0A2N3N1A4</accession>
<dbReference type="EMBL" id="NLAX01001034">
    <property type="protein sequence ID" value="PKS06214.1"/>
    <property type="molecule type" value="Genomic_DNA"/>
</dbReference>
<keyword evidence="7" id="KW-0472">Membrane</keyword>
<evidence type="ECO:0000256" key="4">
    <source>
        <dbReference type="ARBA" id="ARBA00023004"/>
    </source>
</evidence>
<name>A0A2N3N1A4_9PEZI</name>
<keyword evidence="4 5" id="KW-0408">Iron</keyword>
<dbReference type="GO" id="GO:0016705">
    <property type="term" value="F:oxidoreductase activity, acting on paired donors, with incorporation or reduction of molecular oxygen"/>
    <property type="evidence" value="ECO:0007669"/>
    <property type="project" value="InterPro"/>
</dbReference>
<sequence length="514" mass="58699">MAFIVDLQESLPSLQVCAGIALALLIVGRIIYLRYFHPLANVPGPFLASITELYRFYFDFIKNGSFYLKFEDFRAKYGPVVRIAPNEVLLTDPDNYDRVYSMNTKFYKDPSFYTLSGANTALFSITSNEEHRRYRAILNPFFSRRSVLDQEKIVQEKAAKLLARIEADSKRGEATDISVGFRAISVDTITEYAFGAERCWNSLDREDLGVWYNDLARTIVPMMYVFKIVPWLQAPMQAMPYWLAKILNPIVTGMMDMMELMRKDIEDVVRQVDAGVKPERETIFHTVLNPKADMDFEKPTVQHMVDEAFGMLGAAAETAGNAMTMCAFHVLFNPESHARLRKELVDAFPDPAQPVDYQTLEKLPYLTAVLKEGMRLSYGVIHPLPRVVPAPGVMFNGQFLAQGTVVCMSSWLMHRDPVAFPAPEKFDPERWLGDKEKVHFRERFLVPFSKGNRMCIGLPLAMCELYVSVGLLFRRLDDLKAVDVGPEDMVYEDYFGAFHPKDARKFRVLRGDSD</sequence>
<organism evidence="8 9">
    <name type="scientific">Lomentospora prolificans</name>
    <dbReference type="NCBI Taxonomy" id="41688"/>
    <lineage>
        <taxon>Eukaryota</taxon>
        <taxon>Fungi</taxon>
        <taxon>Dikarya</taxon>
        <taxon>Ascomycota</taxon>
        <taxon>Pezizomycotina</taxon>
        <taxon>Sordariomycetes</taxon>
        <taxon>Hypocreomycetidae</taxon>
        <taxon>Microascales</taxon>
        <taxon>Microascaceae</taxon>
        <taxon>Lomentospora</taxon>
    </lineage>
</organism>
<evidence type="ECO:0000256" key="5">
    <source>
        <dbReference type="PIRSR" id="PIRSR602401-1"/>
    </source>
</evidence>
<dbReference type="VEuPathDB" id="FungiDB:jhhlp_006960"/>
<dbReference type="InterPro" id="IPR050121">
    <property type="entry name" value="Cytochrome_P450_monoxygenase"/>
</dbReference>
<comment type="similarity">
    <text evidence="6">Belongs to the cytochrome P450 family.</text>
</comment>
<evidence type="ECO:0000256" key="7">
    <source>
        <dbReference type="SAM" id="Phobius"/>
    </source>
</evidence>
<evidence type="ECO:0000256" key="6">
    <source>
        <dbReference type="RuleBase" id="RU000461"/>
    </source>
</evidence>
<reference evidence="8 9" key="1">
    <citation type="journal article" date="2017" name="G3 (Bethesda)">
        <title>First Draft Genome Sequence of the Pathogenic Fungus Lomentospora prolificans (Formerly Scedosporium prolificans).</title>
        <authorList>
            <person name="Luo R."/>
            <person name="Zimin A."/>
            <person name="Workman R."/>
            <person name="Fan Y."/>
            <person name="Pertea G."/>
            <person name="Grossman N."/>
            <person name="Wear M.P."/>
            <person name="Jia B."/>
            <person name="Miller H."/>
            <person name="Casadevall A."/>
            <person name="Timp W."/>
            <person name="Zhang S.X."/>
            <person name="Salzberg S.L."/>
        </authorList>
    </citation>
    <scope>NUCLEOTIDE SEQUENCE [LARGE SCALE GENOMIC DNA]</scope>
    <source>
        <strain evidence="8 9">JHH-5317</strain>
    </source>
</reference>
<dbReference type="CDD" id="cd11062">
    <property type="entry name" value="CYP58-like"/>
    <property type="match status" value="1"/>
</dbReference>
<keyword evidence="7" id="KW-1133">Transmembrane helix</keyword>
<dbReference type="PANTHER" id="PTHR24305:SF152">
    <property type="entry name" value="P450, PUTATIVE (EUROFUNG)-RELATED"/>
    <property type="match status" value="1"/>
</dbReference>
<dbReference type="PROSITE" id="PS00086">
    <property type="entry name" value="CYTOCHROME_P450"/>
    <property type="match status" value="1"/>
</dbReference>
<dbReference type="InterPro" id="IPR017972">
    <property type="entry name" value="Cyt_P450_CS"/>
</dbReference>
<dbReference type="GO" id="GO:0004497">
    <property type="term" value="F:monooxygenase activity"/>
    <property type="evidence" value="ECO:0007669"/>
    <property type="project" value="UniProtKB-KW"/>
</dbReference>
<dbReference type="InterPro" id="IPR002401">
    <property type="entry name" value="Cyt_P450_E_grp-I"/>
</dbReference>
<keyword evidence="3 5" id="KW-0479">Metal-binding</keyword>
<dbReference type="Gene3D" id="1.10.630.10">
    <property type="entry name" value="Cytochrome P450"/>
    <property type="match status" value="1"/>
</dbReference>